<dbReference type="CDD" id="cd19051">
    <property type="entry name" value="LGIC_TM_cation"/>
    <property type="match status" value="1"/>
</dbReference>
<dbReference type="GO" id="GO:0005230">
    <property type="term" value="F:extracellular ligand-gated monoatomic ion channel activity"/>
    <property type="evidence" value="ECO:0007669"/>
    <property type="project" value="InterPro"/>
</dbReference>
<feature type="transmembrane region" description="Helical" evidence="5">
    <location>
        <begin position="241"/>
        <end position="259"/>
    </location>
</feature>
<dbReference type="PROSITE" id="PS00236">
    <property type="entry name" value="NEUROTR_ION_CHANNEL"/>
    <property type="match status" value="1"/>
</dbReference>
<evidence type="ECO:0000256" key="3">
    <source>
        <dbReference type="ARBA" id="ARBA00022989"/>
    </source>
</evidence>
<dbReference type="InterPro" id="IPR038050">
    <property type="entry name" value="Neuro_actylchol_rec"/>
</dbReference>
<dbReference type="InterPro" id="IPR036734">
    <property type="entry name" value="Neur_chan_lig-bd_sf"/>
</dbReference>
<feature type="compositionally biased region" description="Basic residues" evidence="6">
    <location>
        <begin position="389"/>
        <end position="398"/>
    </location>
</feature>
<keyword evidence="5" id="KW-0407">Ion channel</keyword>
<proteinExistence type="inferred from homology"/>
<feature type="transmembrane region" description="Helical" evidence="5">
    <location>
        <begin position="271"/>
        <end position="294"/>
    </location>
</feature>
<dbReference type="InterPro" id="IPR006029">
    <property type="entry name" value="Neurotrans-gated_channel_TM"/>
</dbReference>
<name>A0A6S7FU91_PARCT</name>
<dbReference type="Gene3D" id="1.20.58.390">
    <property type="entry name" value="Neurotransmitter-gated ion-channel transmembrane domain"/>
    <property type="match status" value="2"/>
</dbReference>
<comment type="subcellular location">
    <subcellularLocation>
        <location evidence="1">Membrane</location>
        <topology evidence="1">Multi-pass membrane protein</topology>
    </subcellularLocation>
</comment>
<evidence type="ECO:0000313" key="7">
    <source>
        <dbReference type="EMBL" id="CAB3979729.1"/>
    </source>
</evidence>
<dbReference type="EMBL" id="CACRXK020000223">
    <property type="protein sequence ID" value="CAB3979729.1"/>
    <property type="molecule type" value="Genomic_DNA"/>
</dbReference>
<keyword evidence="4 5" id="KW-0472">Membrane</keyword>
<organism evidence="7 8">
    <name type="scientific">Paramuricea clavata</name>
    <name type="common">Red gorgonian</name>
    <name type="synonym">Violescent sea-whip</name>
    <dbReference type="NCBI Taxonomy" id="317549"/>
    <lineage>
        <taxon>Eukaryota</taxon>
        <taxon>Metazoa</taxon>
        <taxon>Cnidaria</taxon>
        <taxon>Anthozoa</taxon>
        <taxon>Octocorallia</taxon>
        <taxon>Malacalcyonacea</taxon>
        <taxon>Plexauridae</taxon>
        <taxon>Paramuricea</taxon>
    </lineage>
</organism>
<dbReference type="PRINTS" id="PR00252">
    <property type="entry name" value="NRIONCHANNEL"/>
</dbReference>
<dbReference type="Proteomes" id="UP001152795">
    <property type="component" value="Unassembled WGS sequence"/>
</dbReference>
<comment type="caution">
    <text evidence="7">The sequence shown here is derived from an EMBL/GenBank/DDBJ whole genome shotgun (WGS) entry which is preliminary data.</text>
</comment>
<dbReference type="GO" id="GO:0016020">
    <property type="term" value="C:membrane"/>
    <property type="evidence" value="ECO:0007669"/>
    <property type="project" value="UniProtKB-SubCell"/>
</dbReference>
<dbReference type="FunFam" id="1.20.58.390:FF:000043">
    <property type="entry name" value="AcetylCholine Receptor"/>
    <property type="match status" value="1"/>
</dbReference>
<keyword evidence="8" id="KW-1185">Reference proteome</keyword>
<keyword evidence="7" id="KW-0675">Receptor</keyword>
<evidence type="ECO:0000256" key="4">
    <source>
        <dbReference type="ARBA" id="ARBA00023136"/>
    </source>
</evidence>
<dbReference type="CDD" id="cd18997">
    <property type="entry name" value="LGIC_ECD_nAChR"/>
    <property type="match status" value="1"/>
</dbReference>
<feature type="transmembrane region" description="Helical" evidence="5">
    <location>
        <begin position="210"/>
        <end position="234"/>
    </location>
</feature>
<dbReference type="Pfam" id="PF02932">
    <property type="entry name" value="Neur_chan_memb"/>
    <property type="match status" value="1"/>
</dbReference>
<dbReference type="FunFam" id="2.70.170.10:FF:000028">
    <property type="entry name" value="AcetylCholine Receptor"/>
    <property type="match status" value="1"/>
</dbReference>
<dbReference type="SUPFAM" id="SSF90112">
    <property type="entry name" value="Neurotransmitter-gated ion-channel transmembrane pore"/>
    <property type="match status" value="1"/>
</dbReference>
<protein>
    <submittedName>
        <fullName evidence="7">Neuronal acetylcholine receptor subunit alpha-10-like</fullName>
    </submittedName>
</protein>
<reference evidence="7" key="1">
    <citation type="submission" date="2020-04" db="EMBL/GenBank/DDBJ databases">
        <authorList>
            <person name="Alioto T."/>
            <person name="Alioto T."/>
            <person name="Gomez Garrido J."/>
        </authorList>
    </citation>
    <scope>NUCLEOTIDE SEQUENCE</scope>
    <source>
        <strain evidence="7">A484AB</strain>
    </source>
</reference>
<feature type="transmembrane region" description="Helical" evidence="5">
    <location>
        <begin position="447"/>
        <end position="474"/>
    </location>
</feature>
<evidence type="ECO:0000256" key="2">
    <source>
        <dbReference type="ARBA" id="ARBA00022692"/>
    </source>
</evidence>
<dbReference type="SUPFAM" id="SSF63712">
    <property type="entry name" value="Nicotinic receptor ligand binding domain-like"/>
    <property type="match status" value="1"/>
</dbReference>
<feature type="region of interest" description="Disordered" evidence="6">
    <location>
        <begin position="384"/>
        <end position="404"/>
    </location>
</feature>
<dbReference type="PANTHER" id="PTHR18945">
    <property type="entry name" value="NEUROTRANSMITTER GATED ION CHANNEL"/>
    <property type="match status" value="1"/>
</dbReference>
<keyword evidence="5" id="KW-0406">Ion transport</keyword>
<dbReference type="InterPro" id="IPR006202">
    <property type="entry name" value="Neur_chan_lig-bd"/>
</dbReference>
<evidence type="ECO:0000256" key="6">
    <source>
        <dbReference type="SAM" id="MobiDB-lite"/>
    </source>
</evidence>
<evidence type="ECO:0000313" key="8">
    <source>
        <dbReference type="Proteomes" id="UP001152795"/>
    </source>
</evidence>
<dbReference type="InterPro" id="IPR036719">
    <property type="entry name" value="Neuro-gated_channel_TM_sf"/>
</dbReference>
<keyword evidence="3 5" id="KW-1133">Transmembrane helix</keyword>
<accession>A0A6S7FU91</accession>
<dbReference type="OrthoDB" id="5975154at2759"/>
<dbReference type="AlphaFoldDB" id="A0A6S7FU91"/>
<dbReference type="InterPro" id="IPR018000">
    <property type="entry name" value="Neurotransmitter_ion_chnl_CS"/>
</dbReference>
<dbReference type="Gene3D" id="2.70.170.10">
    <property type="entry name" value="Neurotransmitter-gated ion-channel ligand-binding domain"/>
    <property type="match status" value="1"/>
</dbReference>
<sequence>MLNETFSYSDTEHRLIHDLLHGYNKYAHPKSYIEENVNFTVVFGIEIVQLVDVQWTNLALRWKPSDYDNITRIRISGDKVWIPDILLYNSADTQQPSGGLSKYHTQIIIDHEGRHSWFTPTSFISTCKINVRYFPFDRQECVMKFGSWTFQINDLDIVGDSNPIVTNQLLRSAEWDLLSVQEDRHVKQYACCPFPFSDLTIKLVIRRRPLFYIFNLMIPCFIIIAMVLMGFLLPPESGERTTLSITVLLAMAVFLQLQAEHLPRNSEQIPLLGIFYITVMAEVGLSLMATCYVLNIFHKNPGVHIVPMNPLVSRFFLDTMAPLLRLSPPTTEWTPYDADRIRPAIRPKGLANPQALSDTQVHLIGETSERVEITETIHTPPGGIGRLTRSIRPRHPSTKRPLTNATSATFISGADNSSPSPKMSHCCSVLLDKAKQKRLIRLDQERWRYLALVLDRIFFFLFIITIFISTILIYSQVRFEI</sequence>
<gene>
    <name evidence="7" type="ORF">PACLA_8A034583</name>
</gene>
<evidence type="ECO:0000256" key="5">
    <source>
        <dbReference type="RuleBase" id="RU000687"/>
    </source>
</evidence>
<dbReference type="Pfam" id="PF02931">
    <property type="entry name" value="Neur_chan_LBD"/>
    <property type="match status" value="1"/>
</dbReference>
<comment type="similarity">
    <text evidence="5">Belongs to the ligand-gated ion channel (TC 1.A.9) family.</text>
</comment>
<dbReference type="GO" id="GO:0004888">
    <property type="term" value="F:transmembrane signaling receptor activity"/>
    <property type="evidence" value="ECO:0007669"/>
    <property type="project" value="InterPro"/>
</dbReference>
<dbReference type="InterPro" id="IPR006201">
    <property type="entry name" value="Neur_channel"/>
</dbReference>
<evidence type="ECO:0000256" key="1">
    <source>
        <dbReference type="ARBA" id="ARBA00004141"/>
    </source>
</evidence>
<keyword evidence="2 5" id="KW-0812">Transmembrane</keyword>
<keyword evidence="5" id="KW-0813">Transport</keyword>